<sequence length="304" mass="33630">MQGCYPCSGDGALPLIACATQGCNNLFHRSCAPDGDNRDVWFNACVPPTTDDDEADNNDEHVADEEANDAAELDDEAEAAANHAASLQALRAIPFIGQCTVGEAIDLLMAHDFCKTTFPPRVTALVKKLLVSIDVTFTAEQRAFLERLGDRKSVEALQETLANDATRQATQARFFQLQVAIAVDEYSTLPQTPRPTSKLFQAILQTPNDIDGFLLAQFDDVMPQQTYWRVSSYAFEVFRYSEARLDEFQTPKIFGCPADMSQYVCWGMPSSNSVLCVPYRSLLIPVLCMYGAWTGFLSSTRHLP</sequence>
<dbReference type="Proteomes" id="UP000030745">
    <property type="component" value="Unassembled WGS sequence"/>
</dbReference>
<dbReference type="EMBL" id="KK583371">
    <property type="protein sequence ID" value="KDO19089.1"/>
    <property type="molecule type" value="Genomic_DNA"/>
</dbReference>
<gene>
    <name evidence="2" type="ORF">SPRG_15568</name>
</gene>
<proteinExistence type="predicted"/>
<keyword evidence="3" id="KW-1185">Reference proteome</keyword>
<evidence type="ECO:0000256" key="1">
    <source>
        <dbReference type="SAM" id="Coils"/>
    </source>
</evidence>
<reference evidence="2 3" key="1">
    <citation type="journal article" date="2013" name="PLoS Genet.">
        <title>Distinctive expansion of potential virulence genes in the genome of the oomycete fish pathogen Saprolegnia parasitica.</title>
        <authorList>
            <person name="Jiang R.H."/>
            <person name="de Bruijn I."/>
            <person name="Haas B.J."/>
            <person name="Belmonte R."/>
            <person name="Lobach L."/>
            <person name="Christie J."/>
            <person name="van den Ackerveken G."/>
            <person name="Bottin A."/>
            <person name="Bulone V."/>
            <person name="Diaz-Moreno S.M."/>
            <person name="Dumas B."/>
            <person name="Fan L."/>
            <person name="Gaulin E."/>
            <person name="Govers F."/>
            <person name="Grenville-Briggs L.J."/>
            <person name="Horner N.R."/>
            <person name="Levin J.Z."/>
            <person name="Mammella M."/>
            <person name="Meijer H.J."/>
            <person name="Morris P."/>
            <person name="Nusbaum C."/>
            <person name="Oome S."/>
            <person name="Phillips A.J."/>
            <person name="van Rooyen D."/>
            <person name="Rzeszutek E."/>
            <person name="Saraiva M."/>
            <person name="Secombes C.J."/>
            <person name="Seidl M.F."/>
            <person name="Snel B."/>
            <person name="Stassen J.H."/>
            <person name="Sykes S."/>
            <person name="Tripathy S."/>
            <person name="van den Berg H."/>
            <person name="Vega-Arreguin J.C."/>
            <person name="Wawra S."/>
            <person name="Young S.K."/>
            <person name="Zeng Q."/>
            <person name="Dieguez-Uribeondo J."/>
            <person name="Russ C."/>
            <person name="Tyler B.M."/>
            <person name="van West P."/>
        </authorList>
    </citation>
    <scope>NUCLEOTIDE SEQUENCE [LARGE SCALE GENOMIC DNA]</scope>
    <source>
        <strain evidence="2 3">CBS 223.65</strain>
    </source>
</reference>
<dbReference type="KEGG" id="spar:SPRG_15568"/>
<feature type="coiled-coil region" evidence="1">
    <location>
        <begin position="63"/>
        <end position="90"/>
    </location>
</feature>
<organism evidence="2 3">
    <name type="scientific">Saprolegnia parasitica (strain CBS 223.65)</name>
    <dbReference type="NCBI Taxonomy" id="695850"/>
    <lineage>
        <taxon>Eukaryota</taxon>
        <taxon>Sar</taxon>
        <taxon>Stramenopiles</taxon>
        <taxon>Oomycota</taxon>
        <taxon>Saprolegniomycetes</taxon>
        <taxon>Saprolegniales</taxon>
        <taxon>Saprolegniaceae</taxon>
        <taxon>Saprolegnia</taxon>
    </lineage>
</organism>
<keyword evidence="1" id="KW-0175">Coiled coil</keyword>
<accession>A0A067BKU6</accession>
<dbReference type="VEuPathDB" id="FungiDB:SPRG_15568"/>
<dbReference type="RefSeq" id="XP_012210192.1">
    <property type="nucleotide sequence ID" value="XM_012354802.1"/>
</dbReference>
<evidence type="ECO:0000313" key="3">
    <source>
        <dbReference type="Proteomes" id="UP000030745"/>
    </source>
</evidence>
<dbReference type="GeneID" id="24137280"/>
<evidence type="ECO:0000313" key="2">
    <source>
        <dbReference type="EMBL" id="KDO19089.1"/>
    </source>
</evidence>
<name>A0A067BKU6_SAPPC</name>
<protein>
    <submittedName>
        <fullName evidence="2">Uncharacterized protein</fullName>
    </submittedName>
</protein>
<dbReference type="AlphaFoldDB" id="A0A067BKU6"/>